<name>A0A9N9NYC2_9GLOM</name>
<evidence type="ECO:0000256" key="1">
    <source>
        <dbReference type="SAM" id="Phobius"/>
    </source>
</evidence>
<dbReference type="InterPro" id="IPR040410">
    <property type="entry name" value="UPF0658_Golgi"/>
</dbReference>
<feature type="non-terminal residue" evidence="2">
    <location>
        <position position="145"/>
    </location>
</feature>
<dbReference type="PANTHER" id="PTHR34391">
    <property type="entry name" value="UPF0658 GOLGI APPARATUS MEMBRANE PROTEIN C1952.10C-RELATED"/>
    <property type="match status" value="1"/>
</dbReference>
<organism evidence="2 3">
    <name type="scientific">Ambispora leptoticha</name>
    <dbReference type="NCBI Taxonomy" id="144679"/>
    <lineage>
        <taxon>Eukaryota</taxon>
        <taxon>Fungi</taxon>
        <taxon>Fungi incertae sedis</taxon>
        <taxon>Mucoromycota</taxon>
        <taxon>Glomeromycotina</taxon>
        <taxon>Glomeromycetes</taxon>
        <taxon>Archaeosporales</taxon>
        <taxon>Ambisporaceae</taxon>
        <taxon>Ambispora</taxon>
    </lineage>
</organism>
<dbReference type="Proteomes" id="UP000789508">
    <property type="component" value="Unassembled WGS sequence"/>
</dbReference>
<dbReference type="PANTHER" id="PTHR34391:SF2">
    <property type="entry name" value="TRP C-TERMINAL DOMAIN-CONTAINING PROTEIN"/>
    <property type="match status" value="1"/>
</dbReference>
<keyword evidence="3" id="KW-1185">Reference proteome</keyword>
<keyword evidence="1" id="KW-0812">Transmembrane</keyword>
<reference evidence="2" key="1">
    <citation type="submission" date="2021-06" db="EMBL/GenBank/DDBJ databases">
        <authorList>
            <person name="Kallberg Y."/>
            <person name="Tangrot J."/>
            <person name="Rosling A."/>
        </authorList>
    </citation>
    <scope>NUCLEOTIDE SEQUENCE</scope>
    <source>
        <strain evidence="2">FL130A</strain>
    </source>
</reference>
<keyword evidence="1" id="KW-1133">Transmembrane helix</keyword>
<keyword evidence="1" id="KW-0472">Membrane</keyword>
<dbReference type="OrthoDB" id="2416128at2759"/>
<feature type="transmembrane region" description="Helical" evidence="1">
    <location>
        <begin position="58"/>
        <end position="79"/>
    </location>
</feature>
<evidence type="ECO:0000313" key="2">
    <source>
        <dbReference type="EMBL" id="CAG8771608.1"/>
    </source>
</evidence>
<evidence type="ECO:0000313" key="3">
    <source>
        <dbReference type="Proteomes" id="UP000789508"/>
    </source>
</evidence>
<feature type="non-terminal residue" evidence="2">
    <location>
        <position position="1"/>
    </location>
</feature>
<dbReference type="AlphaFoldDB" id="A0A9N9NYC2"/>
<protein>
    <submittedName>
        <fullName evidence="2">12966_t:CDS:1</fullName>
    </submittedName>
</protein>
<dbReference type="EMBL" id="CAJVPS010052827">
    <property type="protein sequence ID" value="CAG8771608.1"/>
    <property type="molecule type" value="Genomic_DNA"/>
</dbReference>
<proteinExistence type="predicted"/>
<dbReference type="GO" id="GO:0005794">
    <property type="term" value="C:Golgi apparatus"/>
    <property type="evidence" value="ECO:0007669"/>
    <property type="project" value="TreeGrafter"/>
</dbReference>
<sequence>LFHEQSLQLIAIVVFDLGWALYGIGQALIIKYFRDRIETIPSCQEFPQYDLTFRYFDIPYSAVYFAIALLSSFISFKLYQQFGWKIYKKIGADLKFKALYMKRLIFVTLLKYELYFFLLFVILNGLRPWLYDKTSQFLWDFHTIE</sequence>
<comment type="caution">
    <text evidence="2">The sequence shown here is derived from an EMBL/GenBank/DDBJ whole genome shotgun (WGS) entry which is preliminary data.</text>
</comment>
<feature type="transmembrane region" description="Helical" evidence="1">
    <location>
        <begin position="7"/>
        <end position="29"/>
    </location>
</feature>
<feature type="transmembrane region" description="Helical" evidence="1">
    <location>
        <begin position="104"/>
        <end position="123"/>
    </location>
</feature>
<accession>A0A9N9NYC2</accession>
<gene>
    <name evidence="2" type="ORF">ALEPTO_LOCUS14169</name>
</gene>